<evidence type="ECO:0000313" key="2">
    <source>
        <dbReference type="Proteomes" id="UP001642487"/>
    </source>
</evidence>
<feature type="non-terminal residue" evidence="1">
    <location>
        <position position="1"/>
    </location>
</feature>
<name>A0ABP0Z4T4_9ROSI</name>
<proteinExistence type="predicted"/>
<dbReference type="Proteomes" id="UP001642487">
    <property type="component" value="Chromosome 8"/>
</dbReference>
<sequence>GVLEEHELKKINHQFLLLFFSSRAAPRGSMSPLCSPAPMGGPFAGPARGPFMKLSQPSFCSCSSVEFYPVGRRLSVIQQSPIFFLEHPRVHRLGNCVSRKKPSISKPLV</sequence>
<protein>
    <submittedName>
        <fullName evidence="1">Uncharacterized protein</fullName>
    </submittedName>
</protein>
<gene>
    <name evidence="1" type="ORF">CITCOLO1_LOCUS20199</name>
</gene>
<dbReference type="EMBL" id="OZ021742">
    <property type="protein sequence ID" value="CAK9327810.1"/>
    <property type="molecule type" value="Genomic_DNA"/>
</dbReference>
<reference evidence="1 2" key="1">
    <citation type="submission" date="2024-03" db="EMBL/GenBank/DDBJ databases">
        <authorList>
            <person name="Gkanogiannis A."/>
            <person name="Becerra Lopez-Lavalle L."/>
        </authorList>
    </citation>
    <scope>NUCLEOTIDE SEQUENCE [LARGE SCALE GENOMIC DNA]</scope>
</reference>
<keyword evidence="2" id="KW-1185">Reference proteome</keyword>
<evidence type="ECO:0000313" key="1">
    <source>
        <dbReference type="EMBL" id="CAK9327810.1"/>
    </source>
</evidence>
<accession>A0ABP0Z4T4</accession>
<organism evidence="1 2">
    <name type="scientific">Citrullus colocynthis</name>
    <name type="common">colocynth</name>
    <dbReference type="NCBI Taxonomy" id="252529"/>
    <lineage>
        <taxon>Eukaryota</taxon>
        <taxon>Viridiplantae</taxon>
        <taxon>Streptophyta</taxon>
        <taxon>Embryophyta</taxon>
        <taxon>Tracheophyta</taxon>
        <taxon>Spermatophyta</taxon>
        <taxon>Magnoliopsida</taxon>
        <taxon>eudicotyledons</taxon>
        <taxon>Gunneridae</taxon>
        <taxon>Pentapetalae</taxon>
        <taxon>rosids</taxon>
        <taxon>fabids</taxon>
        <taxon>Cucurbitales</taxon>
        <taxon>Cucurbitaceae</taxon>
        <taxon>Benincaseae</taxon>
        <taxon>Citrullus</taxon>
    </lineage>
</organism>